<evidence type="ECO:0000256" key="1">
    <source>
        <dbReference type="SAM" id="MobiDB-lite"/>
    </source>
</evidence>
<dbReference type="PANTHER" id="PTHR43329">
    <property type="entry name" value="EPOXIDE HYDROLASE"/>
    <property type="match status" value="1"/>
</dbReference>
<dbReference type="Proteomes" id="UP000298416">
    <property type="component" value="Unassembled WGS sequence"/>
</dbReference>
<evidence type="ECO:0000313" key="3">
    <source>
        <dbReference type="Proteomes" id="UP000298416"/>
    </source>
</evidence>
<proteinExistence type="predicted"/>
<name>A0A8X8YQ81_SALSN</name>
<evidence type="ECO:0008006" key="4">
    <source>
        <dbReference type="Google" id="ProtNLM"/>
    </source>
</evidence>
<reference evidence="2" key="1">
    <citation type="submission" date="2018-01" db="EMBL/GenBank/DDBJ databases">
        <authorList>
            <person name="Mao J.F."/>
        </authorList>
    </citation>
    <scope>NUCLEOTIDE SEQUENCE</scope>
    <source>
        <strain evidence="2">Huo1</strain>
        <tissue evidence="2">Leaf</tissue>
    </source>
</reference>
<evidence type="ECO:0000313" key="2">
    <source>
        <dbReference type="EMBL" id="KAG6434135.1"/>
    </source>
</evidence>
<protein>
    <recommendedName>
        <fullName evidence="4">Epoxide hydrolase</fullName>
    </recommendedName>
</protein>
<keyword evidence="3" id="KW-1185">Reference proteome</keyword>
<dbReference type="Gene3D" id="3.40.50.1820">
    <property type="entry name" value="alpha/beta hydrolase"/>
    <property type="match status" value="1"/>
</dbReference>
<dbReference type="SUPFAM" id="SSF53474">
    <property type="entry name" value="alpha/beta-Hydrolases"/>
    <property type="match status" value="1"/>
</dbReference>
<comment type="caution">
    <text evidence="2">The sequence shown here is derived from an EMBL/GenBank/DDBJ whole genome shotgun (WGS) entry which is preliminary data.</text>
</comment>
<reference evidence="2" key="2">
    <citation type="submission" date="2020-08" db="EMBL/GenBank/DDBJ databases">
        <title>Plant Genome Project.</title>
        <authorList>
            <person name="Zhang R.-G."/>
        </authorList>
    </citation>
    <scope>NUCLEOTIDE SEQUENCE</scope>
    <source>
        <strain evidence="2">Huo1</strain>
        <tissue evidence="2">Leaf</tissue>
    </source>
</reference>
<dbReference type="InterPro" id="IPR029058">
    <property type="entry name" value="AB_hydrolase_fold"/>
</dbReference>
<dbReference type="EMBL" id="PNBA02000002">
    <property type="protein sequence ID" value="KAG6434135.1"/>
    <property type="molecule type" value="Genomic_DNA"/>
</dbReference>
<accession>A0A8X8YQ81</accession>
<sequence>MAEYRAEAVIKKILKDRTPGPPRLPKEKPFGEDPKSIKLPQWFTEEDLKYYANKYEQKSFTGRLNYYRGLDLKWELTAAWTGAKVRVPVKFMVGDVDMVYTTPGVKEYGGFKNDEDTGHFINQERR</sequence>
<gene>
    <name evidence="2" type="ORF">SASPL_105757</name>
</gene>
<feature type="region of interest" description="Disordered" evidence="1">
    <location>
        <begin position="15"/>
        <end position="35"/>
    </location>
</feature>
<dbReference type="AlphaFoldDB" id="A0A8X8YQ81"/>
<organism evidence="2">
    <name type="scientific">Salvia splendens</name>
    <name type="common">Scarlet sage</name>
    <dbReference type="NCBI Taxonomy" id="180675"/>
    <lineage>
        <taxon>Eukaryota</taxon>
        <taxon>Viridiplantae</taxon>
        <taxon>Streptophyta</taxon>
        <taxon>Embryophyta</taxon>
        <taxon>Tracheophyta</taxon>
        <taxon>Spermatophyta</taxon>
        <taxon>Magnoliopsida</taxon>
        <taxon>eudicotyledons</taxon>
        <taxon>Gunneridae</taxon>
        <taxon>Pentapetalae</taxon>
        <taxon>asterids</taxon>
        <taxon>lamiids</taxon>
        <taxon>Lamiales</taxon>
        <taxon>Lamiaceae</taxon>
        <taxon>Nepetoideae</taxon>
        <taxon>Mentheae</taxon>
        <taxon>Salviinae</taxon>
        <taxon>Salvia</taxon>
        <taxon>Salvia subgen. Calosphace</taxon>
        <taxon>core Calosphace</taxon>
    </lineage>
</organism>